<organism evidence="1 2">
    <name type="scientific">Promicromonospora thailandica</name>
    <dbReference type="NCBI Taxonomy" id="765201"/>
    <lineage>
        <taxon>Bacteria</taxon>
        <taxon>Bacillati</taxon>
        <taxon>Actinomycetota</taxon>
        <taxon>Actinomycetes</taxon>
        <taxon>Micrococcales</taxon>
        <taxon>Promicromonosporaceae</taxon>
        <taxon>Promicromonospora</taxon>
    </lineage>
</organism>
<reference evidence="1" key="1">
    <citation type="submission" date="2022-06" db="EMBL/GenBank/DDBJ databases">
        <title>Genomic Encyclopedia of Archaeal and Bacterial Type Strains, Phase II (KMG-II): from individual species to whole genera.</title>
        <authorList>
            <person name="Goeker M."/>
        </authorList>
    </citation>
    <scope>NUCLEOTIDE SEQUENCE</scope>
    <source>
        <strain evidence="1">DSM 26652</strain>
    </source>
</reference>
<keyword evidence="2" id="KW-1185">Reference proteome</keyword>
<dbReference type="Proteomes" id="UP001139493">
    <property type="component" value="Unassembled WGS sequence"/>
</dbReference>
<dbReference type="AlphaFoldDB" id="A0A9X2G5A3"/>
<proteinExistence type="predicted"/>
<gene>
    <name evidence="1" type="ORF">APR03_003156</name>
</gene>
<dbReference type="EMBL" id="JAMTCS010000009">
    <property type="protein sequence ID" value="MCP2265798.1"/>
    <property type="molecule type" value="Genomic_DNA"/>
</dbReference>
<evidence type="ECO:0000313" key="1">
    <source>
        <dbReference type="EMBL" id="MCP2265798.1"/>
    </source>
</evidence>
<protein>
    <submittedName>
        <fullName evidence="1">Abi-like protein</fullName>
    </submittedName>
</protein>
<sequence length="140" mass="15503">MDGVERIEVAVRMRIGYVLGRRSPFSYEDPNCFTEAFTAESTAARSTEPSRQVQWLQRVNDRKAGSDEQFVEHFREKYDDRMPVWALTEILELGHLSVLYRGGVGEAAGSAAAGVSISHALTVASVGAPQGWESLALWRS</sequence>
<dbReference type="Pfam" id="PF07751">
    <property type="entry name" value="Abi_2"/>
    <property type="match status" value="1"/>
</dbReference>
<comment type="caution">
    <text evidence="1">The sequence shown here is derived from an EMBL/GenBank/DDBJ whole genome shotgun (WGS) entry which is preliminary data.</text>
</comment>
<accession>A0A9X2G5A3</accession>
<evidence type="ECO:0000313" key="2">
    <source>
        <dbReference type="Proteomes" id="UP001139493"/>
    </source>
</evidence>
<dbReference type="InterPro" id="IPR011664">
    <property type="entry name" value="Abi_system_AbiD/AbiF-like"/>
</dbReference>
<name>A0A9X2G5A3_9MICO</name>